<evidence type="ECO:0000256" key="5">
    <source>
        <dbReference type="ARBA" id="ARBA00023065"/>
    </source>
</evidence>
<feature type="transmembrane region" description="Helical" evidence="8">
    <location>
        <begin position="368"/>
        <end position="387"/>
    </location>
</feature>
<organism evidence="9 10">
    <name type="scientific">Umbelopsis ramanniana AG</name>
    <dbReference type="NCBI Taxonomy" id="1314678"/>
    <lineage>
        <taxon>Eukaryota</taxon>
        <taxon>Fungi</taxon>
        <taxon>Fungi incertae sedis</taxon>
        <taxon>Mucoromycota</taxon>
        <taxon>Mucoromycotina</taxon>
        <taxon>Umbelopsidomycetes</taxon>
        <taxon>Umbelopsidales</taxon>
        <taxon>Umbelopsidaceae</taxon>
        <taxon>Umbelopsis</taxon>
    </lineage>
</organism>
<evidence type="ECO:0000256" key="2">
    <source>
        <dbReference type="ARBA" id="ARBA00022448"/>
    </source>
</evidence>
<evidence type="ECO:0000256" key="7">
    <source>
        <dbReference type="SAM" id="MobiDB-lite"/>
    </source>
</evidence>
<evidence type="ECO:0000256" key="1">
    <source>
        <dbReference type="ARBA" id="ARBA00004127"/>
    </source>
</evidence>
<keyword evidence="4 8" id="KW-1133">Transmembrane helix</keyword>
<feature type="region of interest" description="Disordered" evidence="7">
    <location>
        <begin position="541"/>
        <end position="562"/>
    </location>
</feature>
<dbReference type="GO" id="GO:0006811">
    <property type="term" value="P:monoatomic ion transport"/>
    <property type="evidence" value="ECO:0007669"/>
    <property type="project" value="UniProtKB-KW"/>
</dbReference>
<dbReference type="SUPFAM" id="SSF103473">
    <property type="entry name" value="MFS general substrate transporter"/>
    <property type="match status" value="1"/>
</dbReference>
<dbReference type="GO" id="GO:0005886">
    <property type="term" value="C:plasma membrane"/>
    <property type="evidence" value="ECO:0007669"/>
    <property type="project" value="TreeGrafter"/>
</dbReference>
<evidence type="ECO:0000313" key="9">
    <source>
        <dbReference type="EMBL" id="KAI8578208.1"/>
    </source>
</evidence>
<gene>
    <name evidence="9" type="ORF">K450DRAFT_248665</name>
</gene>
<evidence type="ECO:0000256" key="4">
    <source>
        <dbReference type="ARBA" id="ARBA00022989"/>
    </source>
</evidence>
<keyword evidence="5" id="KW-0406">Ion transport</keyword>
<reference evidence="9" key="1">
    <citation type="submission" date="2021-06" db="EMBL/GenBank/DDBJ databases">
        <authorList>
            <consortium name="DOE Joint Genome Institute"/>
            <person name="Mondo S.J."/>
            <person name="Amses K.R."/>
            <person name="Simmons D.R."/>
            <person name="Longcore J.E."/>
            <person name="Seto K."/>
            <person name="Alves G.H."/>
            <person name="Bonds A.E."/>
            <person name="Quandt C.A."/>
            <person name="Davis W.J."/>
            <person name="Chang Y."/>
            <person name="Letcher P.M."/>
            <person name="Powell M.J."/>
            <person name="Kuo A."/>
            <person name="Labutti K."/>
            <person name="Pangilinan J."/>
            <person name="Andreopoulos W."/>
            <person name="Tritt A."/>
            <person name="Riley R."/>
            <person name="Hundley H."/>
            <person name="Johnson J."/>
            <person name="Lipzen A."/>
            <person name="Barry K."/>
            <person name="Berbee M.L."/>
            <person name="Buchler N.E."/>
            <person name="Grigoriev I.V."/>
            <person name="Spatafora J.W."/>
            <person name="Stajich J.E."/>
            <person name="James T.Y."/>
        </authorList>
    </citation>
    <scope>NUCLEOTIDE SEQUENCE</scope>
    <source>
        <strain evidence="9">AG</strain>
    </source>
</reference>
<feature type="transmembrane region" description="Helical" evidence="8">
    <location>
        <begin position="276"/>
        <end position="302"/>
    </location>
</feature>
<dbReference type="Proteomes" id="UP001206595">
    <property type="component" value="Unassembled WGS sequence"/>
</dbReference>
<dbReference type="GeneID" id="75915607"/>
<feature type="region of interest" description="Disordered" evidence="7">
    <location>
        <begin position="1"/>
        <end position="30"/>
    </location>
</feature>
<evidence type="ECO:0000256" key="3">
    <source>
        <dbReference type="ARBA" id="ARBA00022692"/>
    </source>
</evidence>
<dbReference type="AlphaFoldDB" id="A0AAD5HDI8"/>
<feature type="transmembrane region" description="Helical" evidence="8">
    <location>
        <begin position="40"/>
        <end position="64"/>
    </location>
</feature>
<dbReference type="InterPro" id="IPR036259">
    <property type="entry name" value="MFS_trans_sf"/>
</dbReference>
<evidence type="ECO:0000256" key="6">
    <source>
        <dbReference type="ARBA" id="ARBA00023136"/>
    </source>
</evidence>
<keyword evidence="6 8" id="KW-0472">Membrane</keyword>
<dbReference type="RefSeq" id="XP_051443212.1">
    <property type="nucleotide sequence ID" value="XM_051590263.1"/>
</dbReference>
<dbReference type="GO" id="GO:0012505">
    <property type="term" value="C:endomembrane system"/>
    <property type="evidence" value="ECO:0007669"/>
    <property type="project" value="UniProtKB-SubCell"/>
</dbReference>
<sequence length="562" mass="61338">MTTPEKEQHSYEGETFEKEHSHSKEITLDSRSPGVRKIEAITSSFTTTSLTILFVGIFLASYAYGLDSSTRYVYQTSATNSFEVHSLLSTLNVVKSIIAAAAQPPMSKAADVFGRFELVTFSAFFYVLGTIIEASSKNIQTYAGGQVRSTFKLKIKILSTNLVFYCKVLWQLGLTGFQLLFEVLIADLSSTRNRVLMSYIPALPFLINAWISGNVTSSILANSTWEWGVGMWCIIMPFVCIPIYVALIMAKRKAVRDGKLTDIVSGSKNLSIQGKLIWFFWQMDVVGVILLTAMLSLILIPLTVAGGVSANWRQTYIIVMLVFGVLCIPLFSFDESVMSATRITSLYSFCSVVTGVVGGFVIRYIRHIKWVAVTGTFLYITALGLMIKYRSAADNGHAGVIGAQILLGIAGGLFPYPVQALVQAATKHEHVAIITALYLTTYQIGSGIGNSVSGAIWTNTLPAQLAQNLAPINSSLTDLAYSSPFTFIAEYPIGTPERSAVIEAYNHSQKLLTITGTCLAIPLIIAAFLLGNPRLEDTQALDSAETSTQGTLDEQRDDVETK</sequence>
<keyword evidence="3 8" id="KW-0812">Transmembrane</keyword>
<feature type="transmembrane region" description="Helical" evidence="8">
    <location>
        <begin position="227"/>
        <end position="250"/>
    </location>
</feature>
<protein>
    <submittedName>
        <fullName evidence="9">Uncharacterized protein</fullName>
    </submittedName>
</protein>
<proteinExistence type="predicted"/>
<feature type="transmembrane region" description="Helical" evidence="8">
    <location>
        <begin position="168"/>
        <end position="188"/>
    </location>
</feature>
<evidence type="ECO:0000256" key="8">
    <source>
        <dbReference type="SAM" id="Phobius"/>
    </source>
</evidence>
<feature type="transmembrane region" description="Helical" evidence="8">
    <location>
        <begin position="200"/>
        <end position="221"/>
    </location>
</feature>
<dbReference type="PANTHER" id="PTHR23501:SF92">
    <property type="entry name" value="GLUTATHIONE EXCHANGER 1-RELATED"/>
    <property type="match status" value="1"/>
</dbReference>
<keyword evidence="2" id="KW-0813">Transport</keyword>
<reference evidence="9" key="2">
    <citation type="journal article" date="2022" name="Proc. Natl. Acad. Sci. U.S.A.">
        <title>Diploid-dominant life cycles characterize the early evolution of Fungi.</title>
        <authorList>
            <person name="Amses K.R."/>
            <person name="Simmons D.R."/>
            <person name="Longcore J.E."/>
            <person name="Mondo S.J."/>
            <person name="Seto K."/>
            <person name="Jeronimo G.H."/>
            <person name="Bonds A.E."/>
            <person name="Quandt C.A."/>
            <person name="Davis W.J."/>
            <person name="Chang Y."/>
            <person name="Federici B.A."/>
            <person name="Kuo A."/>
            <person name="LaButti K."/>
            <person name="Pangilinan J."/>
            <person name="Andreopoulos W."/>
            <person name="Tritt A."/>
            <person name="Riley R."/>
            <person name="Hundley H."/>
            <person name="Johnson J."/>
            <person name="Lipzen A."/>
            <person name="Barry K."/>
            <person name="Lang B.F."/>
            <person name="Cuomo C.A."/>
            <person name="Buchler N.E."/>
            <person name="Grigoriev I.V."/>
            <person name="Spatafora J.W."/>
            <person name="Stajich J.E."/>
            <person name="James T.Y."/>
        </authorList>
    </citation>
    <scope>NUCLEOTIDE SEQUENCE</scope>
    <source>
        <strain evidence="9">AG</strain>
    </source>
</reference>
<comment type="subcellular location">
    <subcellularLocation>
        <location evidence="1">Endomembrane system</location>
        <topology evidence="1">Multi-pass membrane protein</topology>
    </subcellularLocation>
</comment>
<comment type="caution">
    <text evidence="9">The sequence shown here is derived from an EMBL/GenBank/DDBJ whole genome shotgun (WGS) entry which is preliminary data.</text>
</comment>
<feature type="transmembrane region" description="Helical" evidence="8">
    <location>
        <begin position="114"/>
        <end position="132"/>
    </location>
</feature>
<feature type="transmembrane region" description="Helical" evidence="8">
    <location>
        <begin position="511"/>
        <end position="531"/>
    </location>
</feature>
<dbReference type="Gene3D" id="1.20.1250.20">
    <property type="entry name" value="MFS general substrate transporter like domains"/>
    <property type="match status" value="2"/>
</dbReference>
<feature type="transmembrane region" description="Helical" evidence="8">
    <location>
        <begin position="314"/>
        <end position="333"/>
    </location>
</feature>
<name>A0AAD5HDI8_UMBRA</name>
<evidence type="ECO:0000313" key="10">
    <source>
        <dbReference type="Proteomes" id="UP001206595"/>
    </source>
</evidence>
<feature type="transmembrane region" description="Helical" evidence="8">
    <location>
        <begin position="345"/>
        <end position="362"/>
    </location>
</feature>
<dbReference type="PANTHER" id="PTHR23501">
    <property type="entry name" value="MAJOR FACILITATOR SUPERFAMILY"/>
    <property type="match status" value="1"/>
</dbReference>
<accession>A0AAD5HDI8</accession>
<feature type="compositionally biased region" description="Basic and acidic residues" evidence="7">
    <location>
        <begin position="1"/>
        <end position="28"/>
    </location>
</feature>
<dbReference type="EMBL" id="MU620932">
    <property type="protein sequence ID" value="KAI8578208.1"/>
    <property type="molecule type" value="Genomic_DNA"/>
</dbReference>
<feature type="transmembrane region" description="Helical" evidence="8">
    <location>
        <begin position="399"/>
        <end position="418"/>
    </location>
</feature>
<keyword evidence="10" id="KW-1185">Reference proteome</keyword>
<dbReference type="GO" id="GO:0022857">
    <property type="term" value="F:transmembrane transporter activity"/>
    <property type="evidence" value="ECO:0007669"/>
    <property type="project" value="TreeGrafter"/>
</dbReference>
<feature type="compositionally biased region" description="Polar residues" evidence="7">
    <location>
        <begin position="541"/>
        <end position="552"/>
    </location>
</feature>